<keyword evidence="6" id="KW-1185">Reference proteome</keyword>
<keyword evidence="3" id="KW-0804">Transcription</keyword>
<dbReference type="InterPro" id="IPR000843">
    <property type="entry name" value="HTH_LacI"/>
</dbReference>
<dbReference type="Gene3D" id="3.40.50.2300">
    <property type="match status" value="1"/>
</dbReference>
<feature type="domain" description="HTH lacI-type" evidence="4">
    <location>
        <begin position="1"/>
        <end position="55"/>
    </location>
</feature>
<dbReference type="InterPro" id="IPR028082">
    <property type="entry name" value="Peripla_BP_I"/>
</dbReference>
<protein>
    <submittedName>
        <fullName evidence="5">LacI family transcriptional regulator</fullName>
    </submittedName>
</protein>
<dbReference type="Gene3D" id="1.10.260.40">
    <property type="entry name" value="lambda repressor-like DNA-binding domains"/>
    <property type="match status" value="1"/>
</dbReference>
<dbReference type="CDD" id="cd01392">
    <property type="entry name" value="HTH_LacI"/>
    <property type="match status" value="1"/>
</dbReference>
<evidence type="ECO:0000313" key="6">
    <source>
        <dbReference type="Proteomes" id="UP001526225"/>
    </source>
</evidence>
<evidence type="ECO:0000313" key="5">
    <source>
        <dbReference type="EMBL" id="MCW0953126.1"/>
    </source>
</evidence>
<dbReference type="PROSITE" id="PS00356">
    <property type="entry name" value="HTH_LACI_1"/>
    <property type="match status" value="1"/>
</dbReference>
<dbReference type="InterPro" id="IPR010982">
    <property type="entry name" value="Lambda_DNA-bd_dom_sf"/>
</dbReference>
<name>A0ABT3E3Z3_9LACO</name>
<sequence>MSINEIAALANVSKGTVSRVINNKGYVSEATRKKVEDVIRENNYVPNQLARNLSNGNSKTVAIMCPYPGYECITRGILAAACEADYAAVFFETHLNPEKERHILNLLKEHYFDALIILRCSLPYSEIEEYQTEKNNIVTCQMNDSDKISTLALDFTSLQTSITNFIKYRQEDFGIVLSRDAIMADEIQTTMHATYNELQADNQFVYQIEPGMAGGIDFAEYIIENNEMATLPDVMWFDDVTTAAGFKQTFQFANLDVPDIIVLGVSPLAQFAQFITLSCHEYKYGQLVYNLIGQPISKELLTSNVTLPSKLNPELA</sequence>
<evidence type="ECO:0000256" key="1">
    <source>
        <dbReference type="ARBA" id="ARBA00023015"/>
    </source>
</evidence>
<dbReference type="PROSITE" id="PS50932">
    <property type="entry name" value="HTH_LACI_2"/>
    <property type="match status" value="1"/>
</dbReference>
<dbReference type="PANTHER" id="PTHR30146">
    <property type="entry name" value="LACI-RELATED TRANSCRIPTIONAL REPRESSOR"/>
    <property type="match status" value="1"/>
</dbReference>
<keyword evidence="1" id="KW-0805">Transcription regulation</keyword>
<organism evidence="5 6">
    <name type="scientific">Weissella ceti</name>
    <dbReference type="NCBI Taxonomy" id="759620"/>
    <lineage>
        <taxon>Bacteria</taxon>
        <taxon>Bacillati</taxon>
        <taxon>Bacillota</taxon>
        <taxon>Bacilli</taxon>
        <taxon>Lactobacillales</taxon>
        <taxon>Lactobacillaceae</taxon>
        <taxon>Weissella</taxon>
    </lineage>
</organism>
<dbReference type="SUPFAM" id="SSF53822">
    <property type="entry name" value="Periplasmic binding protein-like I"/>
    <property type="match status" value="1"/>
</dbReference>
<evidence type="ECO:0000256" key="2">
    <source>
        <dbReference type="ARBA" id="ARBA00023125"/>
    </source>
</evidence>
<gene>
    <name evidence="5" type="ORF">OIT44_03440</name>
</gene>
<dbReference type="Proteomes" id="UP001526225">
    <property type="component" value="Unassembled WGS sequence"/>
</dbReference>
<dbReference type="SMART" id="SM00354">
    <property type="entry name" value="HTH_LACI"/>
    <property type="match status" value="1"/>
</dbReference>
<reference evidence="5 6" key="1">
    <citation type="submission" date="2022-10" db="EMBL/GenBank/DDBJ databases">
        <title>Weissella fermenti sp. nov., isolated from fermented cabbage.</title>
        <authorList>
            <person name="Lee J.K."/>
            <person name="Baek J.H."/>
            <person name="Choi D.G."/>
            <person name="Kim J.M."/>
            <person name="Jeon C.O."/>
        </authorList>
    </citation>
    <scope>NUCLEOTIDE SEQUENCE [LARGE SCALE GENOMIC DNA]</scope>
    <source>
        <strain evidence="5 6">KACC 18534</strain>
    </source>
</reference>
<evidence type="ECO:0000259" key="4">
    <source>
        <dbReference type="PROSITE" id="PS50932"/>
    </source>
</evidence>
<dbReference type="PANTHER" id="PTHR30146:SF105">
    <property type="entry name" value="CATABOLITE CONTROL PROTEIN B"/>
    <property type="match status" value="1"/>
</dbReference>
<evidence type="ECO:0000256" key="3">
    <source>
        <dbReference type="ARBA" id="ARBA00023163"/>
    </source>
</evidence>
<dbReference type="Pfam" id="PF00356">
    <property type="entry name" value="LacI"/>
    <property type="match status" value="1"/>
</dbReference>
<accession>A0ABT3E3Z3</accession>
<dbReference type="RefSeq" id="WP_213409549.1">
    <property type="nucleotide sequence ID" value="NZ_CP074441.1"/>
</dbReference>
<keyword evidence="2" id="KW-0238">DNA-binding</keyword>
<proteinExistence type="predicted"/>
<dbReference type="EMBL" id="JAOZFE010000003">
    <property type="protein sequence ID" value="MCW0953126.1"/>
    <property type="molecule type" value="Genomic_DNA"/>
</dbReference>
<dbReference type="SUPFAM" id="SSF47413">
    <property type="entry name" value="lambda repressor-like DNA-binding domains"/>
    <property type="match status" value="1"/>
</dbReference>
<comment type="caution">
    <text evidence="5">The sequence shown here is derived from an EMBL/GenBank/DDBJ whole genome shotgun (WGS) entry which is preliminary data.</text>
</comment>